<protein>
    <recommendedName>
        <fullName evidence="4">NADH-quinone oxidoreductase subunit K</fullName>
    </recommendedName>
</protein>
<comment type="caution">
    <text evidence="2">The sequence shown here is derived from an EMBL/GenBank/DDBJ whole genome shotgun (WGS) entry which is preliminary data.</text>
</comment>
<proteinExistence type="predicted"/>
<feature type="transmembrane region" description="Helical" evidence="1">
    <location>
        <begin position="6"/>
        <end position="25"/>
    </location>
</feature>
<keyword evidence="1" id="KW-0472">Membrane</keyword>
<evidence type="ECO:0008006" key="4">
    <source>
        <dbReference type="Google" id="ProtNLM"/>
    </source>
</evidence>
<keyword evidence="1" id="KW-1133">Transmembrane helix</keyword>
<organism evidence="2 3">
    <name type="scientific">Actinoplanes sichuanensis</name>
    <dbReference type="NCBI Taxonomy" id="512349"/>
    <lineage>
        <taxon>Bacteria</taxon>
        <taxon>Bacillati</taxon>
        <taxon>Actinomycetota</taxon>
        <taxon>Actinomycetes</taxon>
        <taxon>Micromonosporales</taxon>
        <taxon>Micromonosporaceae</taxon>
        <taxon>Actinoplanes</taxon>
    </lineage>
</organism>
<gene>
    <name evidence="2" type="ORF">ACFQ5G_12495</name>
</gene>
<dbReference type="EMBL" id="JBHTMK010000016">
    <property type="protein sequence ID" value="MFD1366165.1"/>
    <property type="molecule type" value="Genomic_DNA"/>
</dbReference>
<evidence type="ECO:0000256" key="1">
    <source>
        <dbReference type="SAM" id="Phobius"/>
    </source>
</evidence>
<dbReference type="RefSeq" id="WP_317786553.1">
    <property type="nucleotide sequence ID" value="NZ_AP028461.1"/>
</dbReference>
<sequence>MTVFLIGAVVVMVTLAGLVIGAAIANERKRDGLASLLLLAASVEFASALAYLAQMGEAGAR</sequence>
<keyword evidence="1" id="KW-0812">Transmembrane</keyword>
<reference evidence="3" key="1">
    <citation type="journal article" date="2019" name="Int. J. Syst. Evol. Microbiol.">
        <title>The Global Catalogue of Microorganisms (GCM) 10K type strain sequencing project: providing services to taxonomists for standard genome sequencing and annotation.</title>
        <authorList>
            <consortium name="The Broad Institute Genomics Platform"/>
            <consortium name="The Broad Institute Genome Sequencing Center for Infectious Disease"/>
            <person name="Wu L."/>
            <person name="Ma J."/>
        </authorList>
    </citation>
    <scope>NUCLEOTIDE SEQUENCE [LARGE SCALE GENOMIC DNA]</scope>
    <source>
        <strain evidence="3">CCM 7526</strain>
    </source>
</reference>
<keyword evidence="3" id="KW-1185">Reference proteome</keyword>
<feature type="transmembrane region" description="Helical" evidence="1">
    <location>
        <begin position="32"/>
        <end position="53"/>
    </location>
</feature>
<evidence type="ECO:0000313" key="2">
    <source>
        <dbReference type="EMBL" id="MFD1366165.1"/>
    </source>
</evidence>
<accession>A0ABW4A7D2</accession>
<dbReference type="Proteomes" id="UP001597183">
    <property type="component" value="Unassembled WGS sequence"/>
</dbReference>
<evidence type="ECO:0000313" key="3">
    <source>
        <dbReference type="Proteomes" id="UP001597183"/>
    </source>
</evidence>
<name>A0ABW4A7D2_9ACTN</name>